<keyword evidence="3" id="KW-1185">Reference proteome</keyword>
<accession>A0AA88SXY4</accession>
<protein>
    <submittedName>
        <fullName evidence="2">Uncharacterized protein</fullName>
    </submittedName>
</protein>
<evidence type="ECO:0000313" key="2">
    <source>
        <dbReference type="EMBL" id="KAK2852885.1"/>
    </source>
</evidence>
<evidence type="ECO:0000313" key="3">
    <source>
        <dbReference type="Proteomes" id="UP001187315"/>
    </source>
</evidence>
<dbReference type="Proteomes" id="UP001187315">
    <property type="component" value="Unassembled WGS sequence"/>
</dbReference>
<feature type="region of interest" description="Disordered" evidence="1">
    <location>
        <begin position="1"/>
        <end position="30"/>
    </location>
</feature>
<dbReference type="EMBL" id="JAVHJS010000007">
    <property type="protein sequence ID" value="KAK2852885.1"/>
    <property type="molecule type" value="Genomic_DNA"/>
</dbReference>
<sequence length="82" mass="8861">MGDKSLDAEGTARIGRIEEKRADQAELKSPQRVFSRNTGITLAMRGTLLTFMCEQGTSAQLSGDRVAFCTGTLDLRSASAHK</sequence>
<comment type="caution">
    <text evidence="2">The sequence shown here is derived from an EMBL/GenBank/DDBJ whole genome shotgun (WGS) entry which is preliminary data.</text>
</comment>
<dbReference type="AlphaFoldDB" id="A0AA88SXY4"/>
<organism evidence="2 3">
    <name type="scientific">Tachysurus vachellii</name>
    <name type="common">Darkbarbel catfish</name>
    <name type="synonym">Pelteobagrus vachellii</name>
    <dbReference type="NCBI Taxonomy" id="175792"/>
    <lineage>
        <taxon>Eukaryota</taxon>
        <taxon>Metazoa</taxon>
        <taxon>Chordata</taxon>
        <taxon>Craniata</taxon>
        <taxon>Vertebrata</taxon>
        <taxon>Euteleostomi</taxon>
        <taxon>Actinopterygii</taxon>
        <taxon>Neopterygii</taxon>
        <taxon>Teleostei</taxon>
        <taxon>Ostariophysi</taxon>
        <taxon>Siluriformes</taxon>
        <taxon>Bagridae</taxon>
        <taxon>Tachysurus</taxon>
    </lineage>
</organism>
<evidence type="ECO:0000256" key="1">
    <source>
        <dbReference type="SAM" id="MobiDB-lite"/>
    </source>
</evidence>
<reference evidence="2" key="1">
    <citation type="submission" date="2023-08" db="EMBL/GenBank/DDBJ databases">
        <title>Pelteobagrus vachellii genome.</title>
        <authorList>
            <person name="Liu H."/>
        </authorList>
    </citation>
    <scope>NUCLEOTIDE SEQUENCE</scope>
    <source>
        <strain evidence="2">PRFRI_2022a</strain>
        <tissue evidence="2">Muscle</tissue>
    </source>
</reference>
<name>A0AA88SXY4_TACVA</name>
<gene>
    <name evidence="2" type="ORF">Q7C36_008086</name>
</gene>
<proteinExistence type="predicted"/>
<feature type="compositionally biased region" description="Basic and acidic residues" evidence="1">
    <location>
        <begin position="15"/>
        <end position="26"/>
    </location>
</feature>